<proteinExistence type="predicted"/>
<dbReference type="Proteomes" id="UP000182658">
    <property type="component" value="Unassembled WGS sequence"/>
</dbReference>
<dbReference type="InParanoid" id="A0A1J7IPQ3"/>
<evidence type="ECO:0000313" key="2">
    <source>
        <dbReference type="EMBL" id="OIW29171.1"/>
    </source>
</evidence>
<evidence type="ECO:0000313" key="3">
    <source>
        <dbReference type="Proteomes" id="UP000182658"/>
    </source>
</evidence>
<sequence>MTVQQADHRLKLYHSLRPVLLLPLILPGALDRIEQGSVFPLPSMTLPPEKPSCSGNDASPDYYNSSHLNSSHLLPRLIKFLAPGQDTIAPSLLVSDGPAPPNYADNQVRHAAATGNLFQQINGLAIMRRDEDVLMGRASNTSPDYPNTRAKAKARALTPSPEHGVRLGNDMDDYISSALFAAQLQQMVHVDFVKKFRSCLNRKTRPQEDRVRKNRKPRDKTIGALAPAVAAKFAPLILRIASTGNDDKPAQPEQRRPFQQPARRSSALFNLASIFGADGSA</sequence>
<gene>
    <name evidence="2" type="ORF">CONLIGDRAFT_682080</name>
</gene>
<protein>
    <submittedName>
        <fullName evidence="2">Uncharacterized protein</fullName>
    </submittedName>
</protein>
<evidence type="ECO:0000256" key="1">
    <source>
        <dbReference type="SAM" id="MobiDB-lite"/>
    </source>
</evidence>
<feature type="compositionally biased region" description="Basic and acidic residues" evidence="1">
    <location>
        <begin position="245"/>
        <end position="256"/>
    </location>
</feature>
<dbReference type="EMBL" id="KV875098">
    <property type="protein sequence ID" value="OIW29171.1"/>
    <property type="molecule type" value="Genomic_DNA"/>
</dbReference>
<accession>A0A1J7IPQ3</accession>
<dbReference type="AlphaFoldDB" id="A0A1J7IPQ3"/>
<feature type="region of interest" description="Disordered" evidence="1">
    <location>
        <begin position="243"/>
        <end position="264"/>
    </location>
</feature>
<organism evidence="2 3">
    <name type="scientific">Coniochaeta ligniaria NRRL 30616</name>
    <dbReference type="NCBI Taxonomy" id="1408157"/>
    <lineage>
        <taxon>Eukaryota</taxon>
        <taxon>Fungi</taxon>
        <taxon>Dikarya</taxon>
        <taxon>Ascomycota</taxon>
        <taxon>Pezizomycotina</taxon>
        <taxon>Sordariomycetes</taxon>
        <taxon>Sordariomycetidae</taxon>
        <taxon>Coniochaetales</taxon>
        <taxon>Coniochaetaceae</taxon>
        <taxon>Coniochaeta</taxon>
    </lineage>
</organism>
<keyword evidence="3" id="KW-1185">Reference proteome</keyword>
<reference evidence="2 3" key="1">
    <citation type="submission" date="2016-10" db="EMBL/GenBank/DDBJ databases">
        <title>Draft genome sequence of Coniochaeta ligniaria NRRL30616, a lignocellulolytic fungus for bioabatement of inhibitors in plant biomass hydrolysates.</title>
        <authorList>
            <consortium name="DOE Joint Genome Institute"/>
            <person name="Jimenez D.J."/>
            <person name="Hector R.E."/>
            <person name="Riley R."/>
            <person name="Sun H."/>
            <person name="Grigoriev I.V."/>
            <person name="Van Elsas J.D."/>
            <person name="Nichols N.N."/>
        </authorList>
    </citation>
    <scope>NUCLEOTIDE SEQUENCE [LARGE SCALE GENOMIC DNA]</scope>
    <source>
        <strain evidence="2 3">NRRL 30616</strain>
    </source>
</reference>
<dbReference type="OrthoDB" id="10518230at2759"/>
<name>A0A1J7IPQ3_9PEZI</name>